<organism evidence="2 3">
    <name type="scientific">Symbiodinium microadriaticum</name>
    <name type="common">Dinoflagellate</name>
    <name type="synonym">Zooxanthella microadriatica</name>
    <dbReference type="NCBI Taxonomy" id="2951"/>
    <lineage>
        <taxon>Eukaryota</taxon>
        <taxon>Sar</taxon>
        <taxon>Alveolata</taxon>
        <taxon>Dinophyceae</taxon>
        <taxon>Suessiales</taxon>
        <taxon>Symbiodiniaceae</taxon>
        <taxon>Symbiodinium</taxon>
    </lineage>
</organism>
<dbReference type="AlphaFoldDB" id="A0A1Q9EK28"/>
<sequence length="397" mass="44396">MPRVGAVRKSVSRTAFLTVAASARLFARGRMRFLACCLCMDRATPASREAFAKKLWKKEGVENGAIEVFAAPACAAAMDSAHIWINVRRCATPEASVEVIQQPCYFIGARDLPIFNGIHMQSSRQCFASFSIWPGDARGIFDGLFTVAAPSPICSRGHPNAQSKLNNPTHQVWVRRHVLGIAIVESEAKEMEKLVASKSMPNASHRNTSSKSSVIRCDKQQMAPTAQPHDASRRWEGELQKLQAEVSHFQHGSKPSPQKPQRRNLRPLLKGTSINTEDAGTGKLQGSRGWPATLEKAKLFAAQRWRWQRFRPGVNEDSLCRSTRRIQRAWRELLQHRHLELARQQLLQLGPPSKVRLSPISAQEVRGLPLGETKCTSPDEDLWDEAIFSHYPSVTKQ</sequence>
<evidence type="ECO:0000256" key="1">
    <source>
        <dbReference type="SAM" id="MobiDB-lite"/>
    </source>
</evidence>
<proteinExistence type="predicted"/>
<feature type="region of interest" description="Disordered" evidence="1">
    <location>
        <begin position="198"/>
        <end position="234"/>
    </location>
</feature>
<comment type="caution">
    <text evidence="2">The sequence shown here is derived from an EMBL/GenBank/DDBJ whole genome shotgun (WGS) entry which is preliminary data.</text>
</comment>
<keyword evidence="3" id="KW-1185">Reference proteome</keyword>
<dbReference type="Proteomes" id="UP000186817">
    <property type="component" value="Unassembled WGS sequence"/>
</dbReference>
<reference evidence="2 3" key="1">
    <citation type="submission" date="2016-02" db="EMBL/GenBank/DDBJ databases">
        <title>Genome analysis of coral dinoflagellate symbionts highlights evolutionary adaptations to a symbiotic lifestyle.</title>
        <authorList>
            <person name="Aranda M."/>
            <person name="Li Y."/>
            <person name="Liew Y.J."/>
            <person name="Baumgarten S."/>
            <person name="Simakov O."/>
            <person name="Wilson M."/>
            <person name="Piel J."/>
            <person name="Ashoor H."/>
            <person name="Bougouffa S."/>
            <person name="Bajic V.B."/>
            <person name="Ryu T."/>
            <person name="Ravasi T."/>
            <person name="Bayer T."/>
            <person name="Micklem G."/>
            <person name="Kim H."/>
            <person name="Bhak J."/>
            <person name="Lajeunesse T.C."/>
            <person name="Voolstra C.R."/>
        </authorList>
    </citation>
    <scope>NUCLEOTIDE SEQUENCE [LARGE SCALE GENOMIC DNA]</scope>
    <source>
        <strain evidence="2 3">CCMP2467</strain>
    </source>
</reference>
<dbReference type="OrthoDB" id="426008at2759"/>
<evidence type="ECO:0000313" key="3">
    <source>
        <dbReference type="Proteomes" id="UP000186817"/>
    </source>
</evidence>
<protein>
    <submittedName>
        <fullName evidence="2">Uncharacterized protein</fullName>
    </submittedName>
</protein>
<evidence type="ECO:0000313" key="2">
    <source>
        <dbReference type="EMBL" id="OLQ07789.1"/>
    </source>
</evidence>
<gene>
    <name evidence="2" type="ORF">AK812_SmicGene8713</name>
</gene>
<accession>A0A1Q9EK28</accession>
<name>A0A1Q9EK28_SYMMI</name>
<dbReference type="EMBL" id="LSRX01000131">
    <property type="protein sequence ID" value="OLQ07789.1"/>
    <property type="molecule type" value="Genomic_DNA"/>
</dbReference>
<feature type="region of interest" description="Disordered" evidence="1">
    <location>
        <begin position="246"/>
        <end position="265"/>
    </location>
</feature>
<feature type="compositionally biased region" description="Polar residues" evidence="1">
    <location>
        <begin position="199"/>
        <end position="213"/>
    </location>
</feature>